<dbReference type="Gene3D" id="3.90.640.10">
    <property type="entry name" value="Actin, Chain A, domain 4"/>
    <property type="match status" value="1"/>
</dbReference>
<dbReference type="FunFam" id="3.30.420.40:FF:000172">
    <property type="entry name" value="Heat shock 70 kDa protein"/>
    <property type="match status" value="1"/>
</dbReference>
<dbReference type="Pfam" id="PF00012">
    <property type="entry name" value="HSP70"/>
    <property type="match status" value="1"/>
</dbReference>
<dbReference type="PROSITE" id="PS00329">
    <property type="entry name" value="HSP70_2"/>
    <property type="match status" value="1"/>
</dbReference>
<name>A0A1V9Y4C4_ACHHY</name>
<feature type="region of interest" description="Disordered" evidence="6">
    <location>
        <begin position="615"/>
        <end position="639"/>
    </location>
</feature>
<keyword evidence="8" id="KW-1185">Reference proteome</keyword>
<dbReference type="Proteomes" id="UP000243579">
    <property type="component" value="Unassembled WGS sequence"/>
</dbReference>
<evidence type="ECO:0000313" key="7">
    <source>
        <dbReference type="EMBL" id="OQR80564.1"/>
    </source>
</evidence>
<dbReference type="GO" id="GO:0140662">
    <property type="term" value="F:ATP-dependent protein folding chaperone"/>
    <property type="evidence" value="ECO:0007669"/>
    <property type="project" value="InterPro"/>
</dbReference>
<accession>A0A1V9Y4C4</accession>
<dbReference type="Gene3D" id="3.30.420.40">
    <property type="match status" value="2"/>
</dbReference>
<dbReference type="NCBIfam" id="NF001413">
    <property type="entry name" value="PRK00290.1"/>
    <property type="match status" value="1"/>
</dbReference>
<dbReference type="Gene3D" id="2.60.34.10">
    <property type="entry name" value="Substrate Binding Domain Of DNAk, Chain A, domain 1"/>
    <property type="match status" value="1"/>
</dbReference>
<dbReference type="InterPro" id="IPR029047">
    <property type="entry name" value="HSP70_peptide-bd_sf"/>
</dbReference>
<dbReference type="FunFam" id="1.20.1270.10:FF:000016">
    <property type="entry name" value="Heat shock protein 70"/>
    <property type="match status" value="1"/>
</dbReference>
<evidence type="ECO:0000256" key="3">
    <source>
        <dbReference type="ARBA" id="ARBA00022840"/>
    </source>
</evidence>
<dbReference type="PROSITE" id="PS00297">
    <property type="entry name" value="HSP70_1"/>
    <property type="match status" value="1"/>
</dbReference>
<organism evidence="7 8">
    <name type="scientific">Achlya hypogyna</name>
    <name type="common">Oomycete</name>
    <name type="synonym">Protoachlya hypogyna</name>
    <dbReference type="NCBI Taxonomy" id="1202772"/>
    <lineage>
        <taxon>Eukaryota</taxon>
        <taxon>Sar</taxon>
        <taxon>Stramenopiles</taxon>
        <taxon>Oomycota</taxon>
        <taxon>Saprolegniomycetes</taxon>
        <taxon>Saprolegniales</taxon>
        <taxon>Achlyaceae</taxon>
        <taxon>Achlya</taxon>
    </lineage>
</organism>
<dbReference type="Gene3D" id="3.30.30.30">
    <property type="match status" value="1"/>
</dbReference>
<dbReference type="FunFam" id="3.30.420.40:FF:000026">
    <property type="entry name" value="Heat shock protein 70"/>
    <property type="match status" value="1"/>
</dbReference>
<dbReference type="EMBL" id="JNBR01002934">
    <property type="protein sequence ID" value="OQR80564.1"/>
    <property type="molecule type" value="Genomic_DNA"/>
</dbReference>
<dbReference type="Gene3D" id="1.20.1270.10">
    <property type="match status" value="1"/>
</dbReference>
<dbReference type="SUPFAM" id="SSF53067">
    <property type="entry name" value="Actin-like ATPase domain"/>
    <property type="match status" value="2"/>
</dbReference>
<dbReference type="SUPFAM" id="SSF100934">
    <property type="entry name" value="Heat shock protein 70kD (HSP70), C-terminal subdomain"/>
    <property type="match status" value="1"/>
</dbReference>
<comment type="caution">
    <text evidence="7">The sequence shown here is derived from an EMBL/GenBank/DDBJ whole genome shotgun (WGS) entry which is preliminary data.</text>
</comment>
<dbReference type="InterPro" id="IPR018181">
    <property type="entry name" value="Heat_shock_70_CS"/>
</dbReference>
<dbReference type="FunFam" id="3.90.640.10:FF:000002">
    <property type="entry name" value="Heat shock 70 kDa"/>
    <property type="match status" value="1"/>
</dbReference>
<dbReference type="STRING" id="1202772.A0A1V9Y4C4"/>
<comment type="similarity">
    <text evidence="1 5">Belongs to the heat shock protein 70 family.</text>
</comment>
<proteinExistence type="inferred from homology"/>
<keyword evidence="4 7" id="KW-0346">Stress response</keyword>
<dbReference type="AlphaFoldDB" id="A0A1V9Y4C4"/>
<dbReference type="FunFam" id="3.30.30.30:FF:000001">
    <property type="entry name" value="heat shock 70 kDa protein-like"/>
    <property type="match status" value="1"/>
</dbReference>
<gene>
    <name evidence="7" type="ORF">ACHHYP_17465</name>
</gene>
<evidence type="ECO:0000256" key="4">
    <source>
        <dbReference type="ARBA" id="ARBA00023016"/>
    </source>
</evidence>
<dbReference type="InterPro" id="IPR029048">
    <property type="entry name" value="HSP70_C_sf"/>
</dbReference>
<keyword evidence="2 5" id="KW-0547">Nucleotide-binding</keyword>
<evidence type="ECO:0000313" key="8">
    <source>
        <dbReference type="Proteomes" id="UP000243579"/>
    </source>
</evidence>
<dbReference type="PANTHER" id="PTHR19375">
    <property type="entry name" value="HEAT SHOCK PROTEIN 70KDA"/>
    <property type="match status" value="1"/>
</dbReference>
<dbReference type="GO" id="GO:0005524">
    <property type="term" value="F:ATP binding"/>
    <property type="evidence" value="ECO:0007669"/>
    <property type="project" value="UniProtKB-KW"/>
</dbReference>
<reference evidence="7 8" key="1">
    <citation type="journal article" date="2014" name="Genome Biol. Evol.">
        <title>The secreted proteins of Achlya hypogyna and Thraustotheca clavata identify the ancestral oomycete secretome and reveal gene acquisitions by horizontal gene transfer.</title>
        <authorList>
            <person name="Misner I."/>
            <person name="Blouin N."/>
            <person name="Leonard G."/>
            <person name="Richards T.A."/>
            <person name="Lane C.E."/>
        </authorList>
    </citation>
    <scope>NUCLEOTIDE SEQUENCE [LARGE SCALE GENOMIC DNA]</scope>
    <source>
        <strain evidence="7 8">ATCC 48635</strain>
    </source>
</reference>
<dbReference type="OrthoDB" id="2401965at2759"/>
<evidence type="ECO:0000256" key="2">
    <source>
        <dbReference type="ARBA" id="ARBA00022741"/>
    </source>
</evidence>
<evidence type="ECO:0000256" key="1">
    <source>
        <dbReference type="ARBA" id="ARBA00007381"/>
    </source>
</evidence>
<protein>
    <submittedName>
        <fullName evidence="7">Heat shock 70 kDa protein</fullName>
    </submittedName>
</protein>
<evidence type="ECO:0000256" key="6">
    <source>
        <dbReference type="SAM" id="MobiDB-lite"/>
    </source>
</evidence>
<dbReference type="SUPFAM" id="SSF100920">
    <property type="entry name" value="Heat shock protein 70kD (HSP70), peptide-binding domain"/>
    <property type="match status" value="1"/>
</dbReference>
<dbReference type="InterPro" id="IPR043129">
    <property type="entry name" value="ATPase_NBD"/>
</dbReference>
<dbReference type="CDD" id="cd10233">
    <property type="entry name" value="ASKHA_NBD_HSP70_HSPA1"/>
    <property type="match status" value="1"/>
</dbReference>
<dbReference type="InterPro" id="IPR013126">
    <property type="entry name" value="Hsp_70_fam"/>
</dbReference>
<dbReference type="PRINTS" id="PR00301">
    <property type="entry name" value="HEATSHOCK70"/>
</dbReference>
<sequence length="639" mass="70012">MSKLTGQSVGIDLGTTYSCVGVWQNDRVEIIANDQGNRTTPSYVAFTDTERLIGDAAKNQVAMNPANTVFDAKRLIGRKFHDSVVQADMKHWPFKVTAGTSDKPQIVVKFKGETKTFQPEEISSMVLIKMKEIAEAYIGEPVDNAVITVPAYFNDSQRQATKDAGAIAGLNVLRIINEPTAAAIAYGLDKKGGERNVLIFDLGGGTFDVSLLTIEGGIFEVKATAGDTHLGGEDFDSRLVDHFTAEFKRKHRKDMTHNQRALRRLRTACERAKRTLSSSAQAYIEIDSLFDGIDFNSTITRARFEDLCADYFRKTMEPVDKVLKDAKVSKSQVHEVVLVGGSTRIPKVQQLLSDFFVGKELCKSINPDEAVAFGATVQAAILSGDGTSTKLQDLLLLDVAPLSLGLETAGGVMTTLIPRNTTVPTKKSQTFSTYADNQPGVLIQVFEGERSMTTDNHLLGKFNLDGIPPMPRGVPQIDVTFDIDANGILNVSAVEKSTGKENKITITNDKGRLSKDEIERMVQEADKYKAQDEAHKVRVEAKNAVENYAYSLRNTLNDDKMKLDPADKQRIDDKITEIIHWIDTNQAAEKDEFDAKQKELESVANPILQKMYVGATASGVPPGGASTDAPKGPTIEEVD</sequence>
<dbReference type="PROSITE" id="PS01036">
    <property type="entry name" value="HSP70_3"/>
    <property type="match status" value="1"/>
</dbReference>
<keyword evidence="3 5" id="KW-0067">ATP-binding</keyword>
<dbReference type="FunFam" id="2.60.34.10:FF:000002">
    <property type="entry name" value="Heat shock 70 kDa"/>
    <property type="match status" value="1"/>
</dbReference>
<evidence type="ECO:0000256" key="5">
    <source>
        <dbReference type="RuleBase" id="RU003322"/>
    </source>
</evidence>